<reference evidence="5" key="1">
    <citation type="submission" date="2023-08" db="EMBL/GenBank/DDBJ databases">
        <title>Draft sequence of the Babesia gibsoni genome.</title>
        <authorList>
            <person name="Yamagishi J.Y."/>
            <person name="Xuan X.X."/>
        </authorList>
    </citation>
    <scope>NUCLEOTIDE SEQUENCE</scope>
    <source>
        <strain evidence="5">Azabu</strain>
    </source>
</reference>
<sequence>MVKLKKGSKRQELAKKYNIQRMVSAHKKKVKRLAKKGEAPSNRRKQPQIPNCIFKAEVLDNIKRTKQINEAHKMEEKNNRKANAARGEKDL</sequence>
<evidence type="ECO:0000259" key="4">
    <source>
        <dbReference type="Pfam" id="PF08701"/>
    </source>
</evidence>
<accession>A0AAD8PE88</accession>
<evidence type="ECO:0000313" key="5">
    <source>
        <dbReference type="EMBL" id="KAK1443612.1"/>
    </source>
</evidence>
<evidence type="ECO:0000256" key="3">
    <source>
        <dbReference type="SAM" id="MobiDB-lite"/>
    </source>
</evidence>
<dbReference type="InterPro" id="IPR014813">
    <property type="entry name" value="Gnl3_N_dom"/>
</dbReference>
<dbReference type="Proteomes" id="UP001230268">
    <property type="component" value="Unassembled WGS sequence"/>
</dbReference>
<gene>
    <name evidence="5" type="ORF">BgAZ_204880</name>
</gene>
<comment type="caution">
    <text evidence="5">The sequence shown here is derived from an EMBL/GenBank/DDBJ whole genome shotgun (WGS) entry which is preliminary data.</text>
</comment>
<feature type="domain" description="Guanine nucleotide-binding protein-like 3 N-terminal" evidence="4">
    <location>
        <begin position="14"/>
        <end position="85"/>
    </location>
</feature>
<feature type="region of interest" description="Disordered" evidence="3">
    <location>
        <begin position="26"/>
        <end position="49"/>
    </location>
</feature>
<dbReference type="EMBL" id="JAVEPI010000002">
    <property type="protein sequence ID" value="KAK1443612.1"/>
    <property type="molecule type" value="Genomic_DNA"/>
</dbReference>
<feature type="region of interest" description="Disordered" evidence="3">
    <location>
        <begin position="70"/>
        <end position="91"/>
    </location>
</feature>
<keyword evidence="2" id="KW-0539">Nucleus</keyword>
<organism evidence="5 6">
    <name type="scientific">Babesia gibsoni</name>
    <dbReference type="NCBI Taxonomy" id="33632"/>
    <lineage>
        <taxon>Eukaryota</taxon>
        <taxon>Sar</taxon>
        <taxon>Alveolata</taxon>
        <taxon>Apicomplexa</taxon>
        <taxon>Aconoidasida</taxon>
        <taxon>Piroplasmida</taxon>
        <taxon>Babesiidae</taxon>
        <taxon>Babesia</taxon>
    </lineage>
</organism>
<evidence type="ECO:0000313" key="6">
    <source>
        <dbReference type="Proteomes" id="UP001230268"/>
    </source>
</evidence>
<evidence type="ECO:0000256" key="1">
    <source>
        <dbReference type="ARBA" id="ARBA00004123"/>
    </source>
</evidence>
<proteinExistence type="predicted"/>
<evidence type="ECO:0000256" key="2">
    <source>
        <dbReference type="ARBA" id="ARBA00023242"/>
    </source>
</evidence>
<protein>
    <recommendedName>
        <fullName evidence="4">Guanine nucleotide-binding protein-like 3 N-terminal domain-containing protein</fullName>
    </recommendedName>
</protein>
<name>A0AAD8PE88_BABGI</name>
<comment type="subcellular location">
    <subcellularLocation>
        <location evidence="1">Nucleus</location>
    </subcellularLocation>
</comment>
<dbReference type="Pfam" id="PF08701">
    <property type="entry name" value="GN3L_Grn1"/>
    <property type="match status" value="1"/>
</dbReference>
<feature type="compositionally biased region" description="Basic and acidic residues" evidence="3">
    <location>
        <begin position="70"/>
        <end position="79"/>
    </location>
</feature>
<keyword evidence="6" id="KW-1185">Reference proteome</keyword>
<dbReference type="AlphaFoldDB" id="A0AAD8PE88"/>
<dbReference type="GO" id="GO:0005634">
    <property type="term" value="C:nucleus"/>
    <property type="evidence" value="ECO:0007669"/>
    <property type="project" value="UniProtKB-SubCell"/>
</dbReference>